<dbReference type="AlphaFoldDB" id="A0A1M7M3J6"/>
<dbReference type="InterPro" id="IPR043472">
    <property type="entry name" value="Macro_dom-like"/>
</dbReference>
<reference evidence="3 7" key="2">
    <citation type="submission" date="2019-03" db="EMBL/GenBank/DDBJ databases">
        <title>Deep subsurface shale carbon reservoir microbial communities from Ohio and West Virginia, USA.</title>
        <authorList>
            <person name="Wrighton K."/>
        </authorList>
    </citation>
    <scope>NUCLEOTIDE SEQUENCE [LARGE SCALE GENOMIC DNA]</scope>
    <source>
        <strain evidence="3 7">UTICA-S4D12</strain>
    </source>
</reference>
<dbReference type="EMBL" id="FNEH01000008">
    <property type="protein sequence ID" value="SDI54325.1"/>
    <property type="molecule type" value="Genomic_DNA"/>
</dbReference>
<evidence type="ECO:0000313" key="2">
    <source>
        <dbReference type="EMBL" id="SDI54325.1"/>
    </source>
</evidence>
<dbReference type="EMBL" id="SOEF01000013">
    <property type="protein sequence ID" value="TDX44355.1"/>
    <property type="molecule type" value="Genomic_DNA"/>
</dbReference>
<dbReference type="STRING" id="54121.SAMN04515653_10955"/>
<dbReference type="Proteomes" id="UP000295472">
    <property type="component" value="Unassembled WGS sequence"/>
</dbReference>
<dbReference type="PANTHER" id="PTHR11106:SF27">
    <property type="entry name" value="MACRO DOMAIN-CONTAINING PROTEIN"/>
    <property type="match status" value="1"/>
</dbReference>
<accession>A0A1M7M3J6</accession>
<feature type="domain" description="Macro" evidence="1">
    <location>
        <begin position="1"/>
        <end position="176"/>
    </location>
</feature>
<organism evidence="3 7">
    <name type="scientific">Halanaerobium congolense</name>
    <dbReference type="NCBI Taxonomy" id="54121"/>
    <lineage>
        <taxon>Bacteria</taxon>
        <taxon>Bacillati</taxon>
        <taxon>Bacillota</taxon>
        <taxon>Clostridia</taxon>
        <taxon>Halanaerobiales</taxon>
        <taxon>Halanaerobiaceae</taxon>
        <taxon>Halanaerobium</taxon>
    </lineage>
</organism>
<evidence type="ECO:0000313" key="5">
    <source>
        <dbReference type="Proteomes" id="UP000198945"/>
    </source>
</evidence>
<dbReference type="Gene3D" id="3.40.220.10">
    <property type="entry name" value="Leucine Aminopeptidase, subunit E, domain 1"/>
    <property type="match status" value="1"/>
</dbReference>
<reference evidence="2 5" key="1">
    <citation type="submission" date="2016-10" db="EMBL/GenBank/DDBJ databases">
        <authorList>
            <person name="de Groot N.N."/>
        </authorList>
    </citation>
    <scope>NUCLEOTIDE SEQUENCE [LARGE SCALE GENOMIC DNA]</scope>
    <source>
        <strain evidence="2 5">WG7</strain>
    </source>
</reference>
<dbReference type="OrthoDB" id="6194521at2"/>
<dbReference type="CDD" id="cd02908">
    <property type="entry name" value="Macro_OAADPr_deacetylase"/>
    <property type="match status" value="1"/>
</dbReference>
<evidence type="ECO:0000313" key="7">
    <source>
        <dbReference type="Proteomes" id="UP000295758"/>
    </source>
</evidence>
<evidence type="ECO:0000313" key="3">
    <source>
        <dbReference type="EMBL" id="TDS32939.1"/>
    </source>
</evidence>
<dbReference type="PROSITE" id="PS51154">
    <property type="entry name" value="MACRO"/>
    <property type="match status" value="1"/>
</dbReference>
<gene>
    <name evidence="3" type="ORF">BY453_10680</name>
    <name evidence="4" type="ORF">C7954_11329</name>
    <name evidence="2" type="ORF">SAMN04515654_10841</name>
</gene>
<evidence type="ECO:0000313" key="4">
    <source>
        <dbReference type="EMBL" id="TDX44355.1"/>
    </source>
</evidence>
<dbReference type="SUPFAM" id="SSF52949">
    <property type="entry name" value="Macro domain-like"/>
    <property type="match status" value="1"/>
</dbReference>
<dbReference type="GeneID" id="57012618"/>
<dbReference type="SMART" id="SM00506">
    <property type="entry name" value="A1pp"/>
    <property type="match status" value="1"/>
</dbReference>
<dbReference type="Proteomes" id="UP000198945">
    <property type="component" value="Unassembled WGS sequence"/>
</dbReference>
<evidence type="ECO:0000259" key="1">
    <source>
        <dbReference type="PROSITE" id="PS51154"/>
    </source>
</evidence>
<dbReference type="RefSeq" id="WP_073158899.1">
    <property type="nucleotide sequence ID" value="NZ_FNDF01000017.1"/>
</dbReference>
<reference evidence="4 6" key="3">
    <citation type="submission" date="2019-03" db="EMBL/GenBank/DDBJ databases">
        <title>Subsurface microbial communities from deep shales in Ohio and West Virginia, USA.</title>
        <authorList>
            <person name="Wrighton K."/>
        </authorList>
    </citation>
    <scope>NUCLEOTIDE SEQUENCE [LARGE SCALE GENOMIC DNA]</scope>
    <source>
        <strain evidence="4 6">DSMZ 11287</strain>
    </source>
</reference>
<protein>
    <submittedName>
        <fullName evidence="2 3">O-acetyl-ADP-ribose deacetylase (Regulator of RNase III)</fullName>
    </submittedName>
</protein>
<dbReference type="PANTHER" id="PTHR11106">
    <property type="entry name" value="GANGLIOSIDE INDUCED DIFFERENTIATION ASSOCIATED PROTEIN 2-RELATED"/>
    <property type="match status" value="1"/>
</dbReference>
<sequence>MKYNVAGIELQLIQGDIAAQEDIEAVVNAANAKLKIGGGVAGAIHRAAGPELEEACRELAPIQVGEAVITSAFELPNQYVIHTLGPIYGQDKPEAELLARCYQNSLHLGEECQLKSVAFPAISTGAFGYPIKEAAEISLNTIKEIAGELKKIRLIRFVLYSSRDFNEYKKAAEKILKK</sequence>
<dbReference type="InterPro" id="IPR002589">
    <property type="entry name" value="Macro_dom"/>
</dbReference>
<evidence type="ECO:0000313" key="6">
    <source>
        <dbReference type="Proteomes" id="UP000295472"/>
    </source>
</evidence>
<dbReference type="EMBL" id="SOAA01000006">
    <property type="protein sequence ID" value="TDS32939.1"/>
    <property type="molecule type" value="Genomic_DNA"/>
</dbReference>
<dbReference type="Proteomes" id="UP000295758">
    <property type="component" value="Unassembled WGS sequence"/>
</dbReference>
<name>A0A1M7M3J6_9FIRM</name>
<proteinExistence type="predicted"/>
<dbReference type="Pfam" id="PF01661">
    <property type="entry name" value="Macro"/>
    <property type="match status" value="1"/>
</dbReference>